<dbReference type="Pfam" id="PF00483">
    <property type="entry name" value="NTP_transferase"/>
    <property type="match status" value="1"/>
</dbReference>
<dbReference type="RefSeq" id="WP_115366808.1">
    <property type="nucleotide sequence ID" value="NZ_QBKA01000002.1"/>
</dbReference>
<dbReference type="EC" id="5.3.1.8" evidence="2"/>
<evidence type="ECO:0000313" key="3">
    <source>
        <dbReference type="Proteomes" id="UP000253727"/>
    </source>
</evidence>
<dbReference type="Gene3D" id="3.90.550.10">
    <property type="entry name" value="Spore Coat Polysaccharide Biosynthesis Protein SpsA, Chain A"/>
    <property type="match status" value="1"/>
</dbReference>
<reference evidence="2 3" key="1">
    <citation type="submission" date="2018-04" db="EMBL/GenBank/DDBJ databases">
        <title>Altererythrobacter sp. HME9302 genome sequencing and assembly.</title>
        <authorList>
            <person name="Kang H."/>
            <person name="Kim H."/>
            <person name="Joh K."/>
        </authorList>
    </citation>
    <scope>NUCLEOTIDE SEQUENCE [LARGE SCALE GENOMIC DNA]</scope>
    <source>
        <strain evidence="2 3">HME9302</strain>
    </source>
</reference>
<dbReference type="GO" id="GO:0004476">
    <property type="term" value="F:mannose-6-phosphate isomerase activity"/>
    <property type="evidence" value="ECO:0007669"/>
    <property type="project" value="UniProtKB-EC"/>
</dbReference>
<dbReference type="Proteomes" id="UP000253727">
    <property type="component" value="Unassembled WGS sequence"/>
</dbReference>
<dbReference type="InterPro" id="IPR049577">
    <property type="entry name" value="GMPP_N"/>
</dbReference>
<dbReference type="PANTHER" id="PTHR46390:SF1">
    <property type="entry name" value="MANNOSE-1-PHOSPHATE GUANYLYLTRANSFERASE"/>
    <property type="match status" value="1"/>
</dbReference>
<dbReference type="PANTHER" id="PTHR46390">
    <property type="entry name" value="MANNOSE-1-PHOSPHATE GUANYLYLTRANSFERASE"/>
    <property type="match status" value="1"/>
</dbReference>
<keyword evidence="2" id="KW-0808">Transferase</keyword>
<feature type="domain" description="Nucleotidyl transferase" evidence="1">
    <location>
        <begin position="7"/>
        <end position="289"/>
    </location>
</feature>
<evidence type="ECO:0000313" key="2">
    <source>
        <dbReference type="EMBL" id="RDC60696.1"/>
    </source>
</evidence>
<dbReference type="GO" id="GO:0004475">
    <property type="term" value="F:mannose-1-phosphate guanylyltransferase (GTP) activity"/>
    <property type="evidence" value="ECO:0007669"/>
    <property type="project" value="UniProtKB-EC"/>
</dbReference>
<accession>A0A369QBS9</accession>
<keyword evidence="2" id="KW-0548">Nucleotidyltransferase</keyword>
<proteinExistence type="predicted"/>
<evidence type="ECO:0000259" key="1">
    <source>
        <dbReference type="Pfam" id="PF00483"/>
    </source>
</evidence>
<name>A0A369QBS9_9SPHN</name>
<organism evidence="2 3">
    <name type="scientific">Alteripontixanthobacter maritimus</name>
    <dbReference type="NCBI Taxonomy" id="2161824"/>
    <lineage>
        <taxon>Bacteria</taxon>
        <taxon>Pseudomonadati</taxon>
        <taxon>Pseudomonadota</taxon>
        <taxon>Alphaproteobacteria</taxon>
        <taxon>Sphingomonadales</taxon>
        <taxon>Erythrobacteraceae</taxon>
        <taxon>Alteripontixanthobacter</taxon>
    </lineage>
</organism>
<comment type="caution">
    <text evidence="2">The sequence shown here is derived from an EMBL/GenBank/DDBJ whole genome shotgun (WGS) entry which is preliminary data.</text>
</comment>
<dbReference type="InterPro" id="IPR051161">
    <property type="entry name" value="Mannose-6P_isomerase_type2"/>
</dbReference>
<dbReference type="EC" id="2.7.7.13" evidence="2"/>
<dbReference type="InterPro" id="IPR029044">
    <property type="entry name" value="Nucleotide-diphossugar_trans"/>
</dbReference>
<dbReference type="EMBL" id="QBKA01000002">
    <property type="protein sequence ID" value="RDC60696.1"/>
    <property type="molecule type" value="Genomic_DNA"/>
</dbReference>
<dbReference type="AlphaFoldDB" id="A0A369QBS9"/>
<dbReference type="SUPFAM" id="SSF53448">
    <property type="entry name" value="Nucleotide-diphospho-sugar transferases"/>
    <property type="match status" value="1"/>
</dbReference>
<keyword evidence="3" id="KW-1185">Reference proteome</keyword>
<keyword evidence="2" id="KW-0413">Isomerase</keyword>
<dbReference type="OrthoDB" id="9806359at2"/>
<dbReference type="SUPFAM" id="SSF159283">
    <property type="entry name" value="Guanosine diphospho-D-mannose pyrophosphorylase/mannose-6-phosphate isomerase linker domain"/>
    <property type="match status" value="1"/>
</dbReference>
<gene>
    <name evidence="2" type="ORF">HME9302_01911</name>
</gene>
<dbReference type="CDD" id="cd02509">
    <property type="entry name" value="GDP-M1P_Guanylyltransferase"/>
    <property type="match status" value="1"/>
</dbReference>
<dbReference type="GO" id="GO:0009298">
    <property type="term" value="P:GDP-mannose biosynthetic process"/>
    <property type="evidence" value="ECO:0007669"/>
    <property type="project" value="TreeGrafter"/>
</dbReference>
<protein>
    <submittedName>
        <fullName evidence="2">Mannose-1-phosphate guanylyltransferase</fullName>
        <ecNumber evidence="2">2.7.7.13</ecNumber>
        <ecNumber evidence="2">5.3.1.8</ecNumber>
    </submittedName>
</protein>
<dbReference type="InterPro" id="IPR005835">
    <property type="entry name" value="NTP_transferase_dom"/>
</dbReference>
<sequence length="352" mass="37757">MTSFIHPVILCGGNGKRLWPRSLAARPKPFLPLVGDCTLFEQALDRCDNRDIYGAPVIVTGADHRPHVEDQAGHVADLRIIVEPDGRNTARAIALAAAMLPDDAIMLFCPSDHHVADAAAFTKAAQTAAALAARGHMVAFGINAETPNTGFGYIRRGDPIENVGPGGATGYRVTQFVEKPDLATAQQFLEDGSYSWNWGIFAFQAGALLHELETHLPEMARLVKEAVAQGEQDRSCFYPAAEHFRQIEGESLDYAVMENAKTAAMVPVDMGWSDIGNWSALHNARGKDESSNSTLGKVELVECQNVAVETDGPRVSVVGLQNVVIVVDGDEVLVTSAAGAQFVGRLEGAINQ</sequence>